<dbReference type="Pfam" id="PF00755">
    <property type="entry name" value="Carn_acyltransf"/>
    <property type="match status" value="1"/>
</dbReference>
<organism evidence="7 8">
    <name type="scientific">Lunasporangiospora selenospora</name>
    <dbReference type="NCBI Taxonomy" id="979761"/>
    <lineage>
        <taxon>Eukaryota</taxon>
        <taxon>Fungi</taxon>
        <taxon>Fungi incertae sedis</taxon>
        <taxon>Mucoromycota</taxon>
        <taxon>Mortierellomycotina</taxon>
        <taxon>Mortierellomycetes</taxon>
        <taxon>Mortierellales</taxon>
        <taxon>Mortierellaceae</taxon>
        <taxon>Lunasporangiospora</taxon>
    </lineage>
</organism>
<accession>A0A9P6KHH8</accession>
<evidence type="ECO:0000256" key="1">
    <source>
        <dbReference type="ARBA" id="ARBA00005232"/>
    </source>
</evidence>
<evidence type="ECO:0000256" key="2">
    <source>
        <dbReference type="ARBA" id="ARBA00022679"/>
    </source>
</evidence>
<evidence type="ECO:0000256" key="3">
    <source>
        <dbReference type="ARBA" id="ARBA00023315"/>
    </source>
</evidence>
<dbReference type="Proteomes" id="UP000780801">
    <property type="component" value="Unassembled WGS sequence"/>
</dbReference>
<dbReference type="PANTHER" id="PTHR22589:SF107">
    <property type="entry name" value="CHOLINE_CARNITINE ACYLTRANSFERASE DOMAIN-CONTAINING PROTEIN"/>
    <property type="match status" value="1"/>
</dbReference>
<keyword evidence="2 5" id="KW-0808">Transferase</keyword>
<feature type="active site" description="Proton acceptor" evidence="4">
    <location>
        <position position="377"/>
    </location>
</feature>
<reference evidence="7" key="1">
    <citation type="journal article" date="2020" name="Fungal Divers.">
        <title>Resolving the Mortierellaceae phylogeny through synthesis of multi-gene phylogenetics and phylogenomics.</title>
        <authorList>
            <person name="Vandepol N."/>
            <person name="Liber J."/>
            <person name="Desiro A."/>
            <person name="Na H."/>
            <person name="Kennedy M."/>
            <person name="Barry K."/>
            <person name="Grigoriev I.V."/>
            <person name="Miller A.N."/>
            <person name="O'Donnell K."/>
            <person name="Stajich J.E."/>
            <person name="Bonito G."/>
        </authorList>
    </citation>
    <scope>NUCLEOTIDE SEQUENCE</scope>
    <source>
        <strain evidence="7">KOD1015</strain>
    </source>
</reference>
<dbReference type="EMBL" id="JAABOA010000254">
    <property type="protein sequence ID" value="KAF9585098.1"/>
    <property type="molecule type" value="Genomic_DNA"/>
</dbReference>
<gene>
    <name evidence="7" type="primary">CAT2_2</name>
    <name evidence="7" type="ORF">BGW38_003898</name>
</gene>
<sequence>MNVITPLRSGRSVARILSASLSRPQQFASHFARPQVARASTWYSTAAAADAKPAAEKTFQNQSKLPRLPIPSLAETAARYKRSLVPILSETDYTRAEKAVDEFIKPGGLGETLQARLHEMDRTEKNSWLETIWLNKGYLEWREPSMINVNWWAQFKDSPSFNLDQAPAKGVISDVQIQRAANYASSLLNFNDLVNSQQLPPEYQRSIPMCMSQYRNQFSTYRAAELPRDRIVSTWPTTSNYIAVMMRDQIFRVPVVGPNGERVPSAAIEQQLKNVVEAVNNTKDIQPAVGVLTSENRDTWAKARLALLGISPLNHATLSTIDQALFVVCLDDYSSDRDIDVSHHNIFHAFDAHNRWFDKSMQFIFENNGRAGINGEHTPADAVIPGRILDELVKNEKTAEPKNATQTQLAPIEHLKFVVNDEIQHAIKTAEVNAKKSIDNTDSCLIHFNEYGSNFLKSVKCSPDAFVQMVLQLAYYRHYGTWTPTYESASTRLFLGGRTETVRSCSVESVAFVKGFENKNADTIEKQRLLQKAIQSHLEYMMAASAGKGVDRHLLGLRSMMQTPEEQKQALIFQDPSYIQSMYFRLSSSNMSPGDNFWGGFGPVVPEGYGVNYAIGKENIKFSISSVKSYKETDSKAFRESILGALRDMKKTLA</sequence>
<dbReference type="Gene3D" id="3.30.559.10">
    <property type="entry name" value="Chloramphenicol acetyltransferase-like domain"/>
    <property type="match status" value="1"/>
</dbReference>
<dbReference type="AlphaFoldDB" id="A0A9P6KHH8"/>
<evidence type="ECO:0000256" key="4">
    <source>
        <dbReference type="PIRSR" id="PIRSR600542-1"/>
    </source>
</evidence>
<comment type="similarity">
    <text evidence="1 5">Belongs to the carnitine/choline acetyltransferase family.</text>
</comment>
<keyword evidence="3 5" id="KW-0012">Acyltransferase</keyword>
<proteinExistence type="inferred from homology"/>
<evidence type="ECO:0000313" key="7">
    <source>
        <dbReference type="EMBL" id="KAF9585098.1"/>
    </source>
</evidence>
<dbReference type="PROSITE" id="PS00439">
    <property type="entry name" value="ACYLTRANSF_C_1"/>
    <property type="match status" value="1"/>
</dbReference>
<protein>
    <submittedName>
        <fullName evidence="7">Carnitine O-acetyltransferase mitochondrial</fullName>
    </submittedName>
</protein>
<feature type="domain" description="Choline/carnitine acyltransferase" evidence="6">
    <location>
        <begin position="68"/>
        <end position="642"/>
    </location>
</feature>
<dbReference type="SUPFAM" id="SSF52777">
    <property type="entry name" value="CoA-dependent acyltransferases"/>
    <property type="match status" value="2"/>
</dbReference>
<keyword evidence="8" id="KW-1185">Reference proteome</keyword>
<dbReference type="OrthoDB" id="240216at2759"/>
<evidence type="ECO:0000256" key="5">
    <source>
        <dbReference type="RuleBase" id="RU003801"/>
    </source>
</evidence>
<dbReference type="InterPro" id="IPR042231">
    <property type="entry name" value="Cho/carn_acyl_trans_2"/>
</dbReference>
<evidence type="ECO:0000259" key="6">
    <source>
        <dbReference type="Pfam" id="PF00755"/>
    </source>
</evidence>
<dbReference type="InterPro" id="IPR039551">
    <property type="entry name" value="Cho/carn_acyl_trans"/>
</dbReference>
<dbReference type="GO" id="GO:0016746">
    <property type="term" value="F:acyltransferase activity"/>
    <property type="evidence" value="ECO:0007669"/>
    <property type="project" value="UniProtKB-KW"/>
</dbReference>
<dbReference type="InterPro" id="IPR023213">
    <property type="entry name" value="CAT-like_dom_sf"/>
</dbReference>
<dbReference type="PANTHER" id="PTHR22589">
    <property type="entry name" value="CARNITINE O-ACYLTRANSFERASE"/>
    <property type="match status" value="1"/>
</dbReference>
<name>A0A9P6KHH8_9FUNG</name>
<comment type="caution">
    <text evidence="7">The sequence shown here is derived from an EMBL/GenBank/DDBJ whole genome shotgun (WGS) entry which is preliminary data.</text>
</comment>
<dbReference type="Gene3D" id="3.30.559.70">
    <property type="entry name" value="Choline/Carnitine o-acyltransferase, domain 2"/>
    <property type="match status" value="1"/>
</dbReference>
<evidence type="ECO:0000313" key="8">
    <source>
        <dbReference type="Proteomes" id="UP000780801"/>
    </source>
</evidence>
<dbReference type="PROSITE" id="PS00440">
    <property type="entry name" value="ACYLTRANSF_C_2"/>
    <property type="match status" value="1"/>
</dbReference>
<dbReference type="InterPro" id="IPR000542">
    <property type="entry name" value="Carn_acyl_trans"/>
</dbReference>